<sequence>MENNKINLNINTLNRYKMERQSNLLNSILTNFHISLFFNFNFFNQSKKLEFIKLLKKNNFSFFLLNKKTSKHVSKQNKSLLFKNLLDNNLMIVYNKDNSLKYDILNELFLYKNIDLFFCIFYKKFYRKSTLINSLKKKHIINNTMYIQIKTSIISIISTLFLKISK</sequence>
<dbReference type="AlphaFoldDB" id="A0A5B9IKW3"/>
<gene>
    <name evidence="2" type="primary">orf166</name>
</gene>
<keyword evidence="1" id="KW-0812">Transmembrane</keyword>
<organism evidence="2">
    <name type="scientific">Cafileria marina</name>
    <dbReference type="NCBI Taxonomy" id="2557541"/>
    <lineage>
        <taxon>Eukaryota</taxon>
        <taxon>Sar</taxon>
        <taxon>Stramenopiles</taxon>
        <taxon>Bigyra</taxon>
        <taxon>Opalozoa</taxon>
        <taxon>Bicosoecida</taxon>
        <taxon>Cafileria</taxon>
    </lineage>
</organism>
<evidence type="ECO:0008006" key="3">
    <source>
        <dbReference type="Google" id="ProtNLM"/>
    </source>
</evidence>
<accession>A0A5B9IKW3</accession>
<reference evidence="2" key="1">
    <citation type="journal article" date="2019" name="Microorganisms">
        <title>Morphology, Ultrastructure, and Mitochondrial Genome of the Marine Non-Photosynthetic Bicosoecid Cafileria marina Gen. et sp. nov.</title>
        <authorList>
            <person name="Jirsova D."/>
            <person name="Fussy Z."/>
            <person name="Richtova J."/>
            <person name="Gruber A."/>
            <person name="Obornik M."/>
        </authorList>
    </citation>
    <scope>NUCLEOTIDE SEQUENCE</scope>
    <source>
        <strain evidence="2">Kf007</strain>
    </source>
</reference>
<feature type="transmembrane region" description="Helical" evidence="1">
    <location>
        <begin position="24"/>
        <end position="43"/>
    </location>
</feature>
<dbReference type="RefSeq" id="YP_009688844.1">
    <property type="nucleotide sequence ID" value="NC_044635.1"/>
</dbReference>
<keyword evidence="2" id="KW-0496">Mitochondrion</keyword>
<dbReference type="EMBL" id="MK702077">
    <property type="protein sequence ID" value="QEF30268.1"/>
    <property type="molecule type" value="Genomic_DNA"/>
</dbReference>
<keyword evidence="1" id="KW-1133">Transmembrane helix</keyword>
<keyword evidence="1" id="KW-0472">Membrane</keyword>
<proteinExistence type="predicted"/>
<geneLocation type="mitochondrion" evidence="2"/>
<name>A0A5B9IKW3_9STRA</name>
<evidence type="ECO:0000256" key="1">
    <source>
        <dbReference type="SAM" id="Phobius"/>
    </source>
</evidence>
<protein>
    <recommendedName>
        <fullName evidence="3">Ribosomal protein L10</fullName>
    </recommendedName>
</protein>
<dbReference type="GeneID" id="41791387"/>
<evidence type="ECO:0000313" key="2">
    <source>
        <dbReference type="EMBL" id="QEF30268.1"/>
    </source>
</evidence>